<organism evidence="1 2">
    <name type="scientific">Algimonas ampicilliniresistens</name>
    <dbReference type="NCBI Taxonomy" id="1298735"/>
    <lineage>
        <taxon>Bacteria</taxon>
        <taxon>Pseudomonadati</taxon>
        <taxon>Pseudomonadota</taxon>
        <taxon>Alphaproteobacteria</taxon>
        <taxon>Maricaulales</taxon>
        <taxon>Robiginitomaculaceae</taxon>
        <taxon>Algimonas</taxon>
    </lineage>
</organism>
<evidence type="ECO:0000313" key="2">
    <source>
        <dbReference type="Proteomes" id="UP001161391"/>
    </source>
</evidence>
<dbReference type="RefSeq" id="WP_284390629.1">
    <property type="nucleotide sequence ID" value="NZ_BSNK01000002.1"/>
</dbReference>
<protein>
    <submittedName>
        <fullName evidence="1">Uncharacterized protein</fullName>
    </submittedName>
</protein>
<dbReference type="EMBL" id="BSNK01000002">
    <property type="protein sequence ID" value="GLQ24336.1"/>
    <property type="molecule type" value="Genomic_DNA"/>
</dbReference>
<evidence type="ECO:0000313" key="1">
    <source>
        <dbReference type="EMBL" id="GLQ24336.1"/>
    </source>
</evidence>
<name>A0ABQ5VCM4_9PROT</name>
<sequence>MSTVVRLHVPPFEPAAPTSLAALRRPLIQAETVHCEAQCQPCPVCVAKQAAEVETAMKLSSDLGLRVSQLVEDALSHHIARIEAQQAELIAFVLNGVLPHLADAALRSALTDELSDAAEPLRTEPLRLRKHPELDLGPLADDTRLEIEDDASLALHQIQLRDGEGVTQIDPDRLITACLARLGQPAPETRS</sequence>
<gene>
    <name evidence="1" type="ORF">GCM10007853_22100</name>
</gene>
<dbReference type="Proteomes" id="UP001161391">
    <property type="component" value="Unassembled WGS sequence"/>
</dbReference>
<comment type="caution">
    <text evidence="1">The sequence shown here is derived from an EMBL/GenBank/DDBJ whole genome shotgun (WGS) entry which is preliminary data.</text>
</comment>
<keyword evidence="2" id="KW-1185">Reference proteome</keyword>
<reference evidence="1" key="1">
    <citation type="journal article" date="2014" name="Int. J. Syst. Evol. Microbiol.">
        <title>Complete genome of a new Firmicutes species belonging to the dominant human colonic microbiota ('Ruminococcus bicirculans') reveals two chromosomes and a selective capacity to utilize plant glucans.</title>
        <authorList>
            <consortium name="NISC Comparative Sequencing Program"/>
            <person name="Wegmann U."/>
            <person name="Louis P."/>
            <person name="Goesmann A."/>
            <person name="Henrissat B."/>
            <person name="Duncan S.H."/>
            <person name="Flint H.J."/>
        </authorList>
    </citation>
    <scope>NUCLEOTIDE SEQUENCE</scope>
    <source>
        <strain evidence="1">NBRC 108219</strain>
    </source>
</reference>
<proteinExistence type="predicted"/>
<accession>A0ABQ5VCM4</accession>
<reference evidence="1" key="2">
    <citation type="submission" date="2023-01" db="EMBL/GenBank/DDBJ databases">
        <title>Draft genome sequence of Algimonas ampicilliniresistens strain NBRC 108219.</title>
        <authorList>
            <person name="Sun Q."/>
            <person name="Mori K."/>
        </authorList>
    </citation>
    <scope>NUCLEOTIDE SEQUENCE</scope>
    <source>
        <strain evidence="1">NBRC 108219</strain>
    </source>
</reference>